<keyword evidence="16" id="KW-0675">Receptor</keyword>
<dbReference type="Gene3D" id="2.170.130.10">
    <property type="entry name" value="TonB-dependent receptor, plug domain"/>
    <property type="match status" value="1"/>
</dbReference>
<feature type="domain" description="TonB-dependent receptor-like beta-barrel" evidence="14">
    <location>
        <begin position="432"/>
        <end position="1003"/>
    </location>
</feature>
<dbReference type="InterPro" id="IPR023996">
    <property type="entry name" value="TonB-dep_OMP_SusC/RagA"/>
</dbReference>
<keyword evidence="5 11" id="KW-0812">Transmembrane</keyword>
<keyword evidence="2 11" id="KW-0813">Transport</keyword>
<keyword evidence="17" id="KW-1185">Reference proteome</keyword>
<dbReference type="NCBIfam" id="TIGR04056">
    <property type="entry name" value="OMP_RagA_SusC"/>
    <property type="match status" value="1"/>
</dbReference>
<evidence type="ECO:0000256" key="1">
    <source>
        <dbReference type="ARBA" id="ARBA00004571"/>
    </source>
</evidence>
<protein>
    <submittedName>
        <fullName evidence="16">TonB-dependent receptor</fullName>
    </submittedName>
</protein>
<evidence type="ECO:0000256" key="12">
    <source>
        <dbReference type="RuleBase" id="RU003357"/>
    </source>
</evidence>
<dbReference type="AlphaFoldDB" id="T2KQI2"/>
<keyword evidence="9 11" id="KW-0472">Membrane</keyword>
<evidence type="ECO:0000256" key="8">
    <source>
        <dbReference type="ARBA" id="ARBA00023077"/>
    </source>
</evidence>
<evidence type="ECO:0000256" key="6">
    <source>
        <dbReference type="ARBA" id="ARBA00023004"/>
    </source>
</evidence>
<feature type="domain" description="TonB-dependent receptor plug" evidence="15">
    <location>
        <begin position="118"/>
        <end position="253"/>
    </location>
</feature>
<dbReference type="InterPro" id="IPR039426">
    <property type="entry name" value="TonB-dep_rcpt-like"/>
</dbReference>
<dbReference type="InterPro" id="IPR000531">
    <property type="entry name" value="Beta-barrel_TonB"/>
</dbReference>
<dbReference type="GO" id="GO:0009279">
    <property type="term" value="C:cell outer membrane"/>
    <property type="evidence" value="ECO:0007669"/>
    <property type="project" value="UniProtKB-SubCell"/>
</dbReference>
<keyword evidence="3 11" id="KW-1134">Transmembrane beta strand</keyword>
<dbReference type="PATRIC" id="fig|1347342.6.peg.3065"/>
<evidence type="ECO:0000256" key="7">
    <source>
        <dbReference type="ARBA" id="ARBA00023065"/>
    </source>
</evidence>
<dbReference type="Gene3D" id="2.60.40.1120">
    <property type="entry name" value="Carboxypeptidase-like, regulatory domain"/>
    <property type="match status" value="1"/>
</dbReference>
<name>T2KQI2_FORAG</name>
<keyword evidence="7" id="KW-0406">Ion transport</keyword>
<dbReference type="STRING" id="1347342.BN863_30460"/>
<dbReference type="InterPro" id="IPR012910">
    <property type="entry name" value="Plug_dom"/>
</dbReference>
<keyword evidence="6" id="KW-0408">Iron</keyword>
<dbReference type="RefSeq" id="WP_038532059.1">
    <property type="nucleotide sequence ID" value="NZ_HG315671.1"/>
</dbReference>
<dbReference type="InterPro" id="IPR036942">
    <property type="entry name" value="Beta-barrel_TonB_sf"/>
</dbReference>
<sequence length="1047" mass="115145">MRKTITIRLTLIVFFTSLFSVLYAQNIEVKGTVKDDTGMPLPGVNIQLKGTSTGTATDFDGNYKLKANMGDVLVFSFLGYDKQENTVNSSVLNVTLVMGEGEALNEVLVTAFGIEKSAREVGYSVSQVKTADLDLAGQSNAVSALQGRVAGLQISQTSGSSGGGVDILIRGVTSVNPDRDNQPLIIVDGLALNNDTFSGSVLPSTGSNSPSSSEQFSFSNRASDINPEDIETYNVLKGAAATALYGVRAANGAIVITTKKGKLGKARVNMTASTTFRQIRTTPDLQTTYREGFSGAPRTLYTPETDTGFTRLGGTSFYSWGPEYTDDSYTMDDGTVVDLTGDQFYDPYDLFRTGVNTQLNFSLSGATERIDYFFSAANNSEEGVLPNTNYDKTTFRFKGGYTVTDNFKINTSVAYTNSGGARGNGGDKSVFSALAYYSGTFPINDYQNADGSERDYSFGIIDNPRYLLEKSPLLDDVNRWVGNATLNWQPLSWMNITYAAQVDNYSDQRNRFVTPDLDAGSAVGGFIVNQNINFLGLESNFLVAMDKEWSDDFSTTLTVGNQISDSKRDYTWQRGETLNVPGINDIANTINLFAGKTVTQLRNVGVFGELKVDFRNKLFLTVTGRNDWISTLPKENRSFFYPSVSMAYDFHDLIDKDSNFFSFGKLRASWAEVGKGPLFGQVGHYFIADGNFPFGGAGGYRSSTQLGDTNMLPERNQSYEIGADLRFFKNRLRIDYAYYKTRVKDQIFTVGAAYSSGLSGIVRNAGDFETYGHELLVGYDVIRTEDFKWELIFNWSTNEGKVLSLPEDVESLIFADAGFAGITSEIREGDKMGDMYGYTYRYEDGERYINENGLPDVDTSERVKVGNAFPDFVTSLGSNFSYKGFGLNVLVEWKKGGDLYDAGRRNSLRNGVLAETAYRDVLTVMDGVMDNGSGGYVTNTTEVLIDQDYYRSSYNFNLASEVLLQDASWVKLRNIGVSYSLSGNILERLKMNRISFSVNANNILLWTPYKGYDPEGNQYSAGSNVYGFTGLGTPLSESVSMGINLGF</sequence>
<dbReference type="PANTHER" id="PTHR32552">
    <property type="entry name" value="FERRICHROME IRON RECEPTOR-RELATED"/>
    <property type="match status" value="1"/>
</dbReference>
<comment type="similarity">
    <text evidence="11 12">Belongs to the TonB-dependent receptor family.</text>
</comment>
<organism evidence="16 17">
    <name type="scientific">Formosa agariphila (strain DSM 15362 / KCTC 12365 / LMG 23005 / KMM 3901 / M-2Alg 35-1)</name>
    <dbReference type="NCBI Taxonomy" id="1347342"/>
    <lineage>
        <taxon>Bacteria</taxon>
        <taxon>Pseudomonadati</taxon>
        <taxon>Bacteroidota</taxon>
        <taxon>Flavobacteriia</taxon>
        <taxon>Flavobacteriales</taxon>
        <taxon>Flavobacteriaceae</taxon>
        <taxon>Formosa</taxon>
    </lineage>
</organism>
<comment type="subcellular location">
    <subcellularLocation>
        <location evidence="1 11">Cell outer membrane</location>
        <topology evidence="1 11">Multi-pass membrane protein</topology>
    </subcellularLocation>
</comment>
<evidence type="ECO:0000256" key="9">
    <source>
        <dbReference type="ARBA" id="ARBA00023136"/>
    </source>
</evidence>
<evidence type="ECO:0000259" key="15">
    <source>
        <dbReference type="Pfam" id="PF07715"/>
    </source>
</evidence>
<evidence type="ECO:0000256" key="11">
    <source>
        <dbReference type="PROSITE-ProRule" id="PRU01360"/>
    </source>
</evidence>
<evidence type="ECO:0000256" key="2">
    <source>
        <dbReference type="ARBA" id="ARBA00022448"/>
    </source>
</evidence>
<dbReference type="PANTHER" id="PTHR32552:SF81">
    <property type="entry name" value="TONB-DEPENDENT OUTER MEMBRANE RECEPTOR"/>
    <property type="match status" value="1"/>
</dbReference>
<dbReference type="InterPro" id="IPR023997">
    <property type="entry name" value="TonB-dep_OMP_SusC/RagA_CS"/>
</dbReference>
<evidence type="ECO:0000259" key="14">
    <source>
        <dbReference type="Pfam" id="PF00593"/>
    </source>
</evidence>
<evidence type="ECO:0000256" key="3">
    <source>
        <dbReference type="ARBA" id="ARBA00022452"/>
    </source>
</evidence>
<dbReference type="NCBIfam" id="TIGR04057">
    <property type="entry name" value="SusC_RagA_signa"/>
    <property type="match status" value="1"/>
</dbReference>
<evidence type="ECO:0000256" key="4">
    <source>
        <dbReference type="ARBA" id="ARBA00022496"/>
    </source>
</evidence>
<dbReference type="SUPFAM" id="SSF49464">
    <property type="entry name" value="Carboxypeptidase regulatory domain-like"/>
    <property type="match status" value="1"/>
</dbReference>
<feature type="region of interest" description="Disordered" evidence="13">
    <location>
        <begin position="201"/>
        <end position="223"/>
    </location>
</feature>
<keyword evidence="4" id="KW-0410">Iron transport</keyword>
<keyword evidence="8 12" id="KW-0798">TonB box</keyword>
<dbReference type="Gene3D" id="2.40.170.20">
    <property type="entry name" value="TonB-dependent receptor, beta-barrel domain"/>
    <property type="match status" value="1"/>
</dbReference>
<dbReference type="HOGENOM" id="CLU_004317_2_1_10"/>
<accession>T2KQI2</accession>
<dbReference type="Pfam" id="PF00593">
    <property type="entry name" value="TonB_dep_Rec_b-barrel"/>
    <property type="match status" value="1"/>
</dbReference>
<dbReference type="eggNOG" id="COG4771">
    <property type="taxonomic scope" value="Bacteria"/>
</dbReference>
<gene>
    <name evidence="16" type="ORF">BN863_30460</name>
</gene>
<dbReference type="InterPro" id="IPR037066">
    <property type="entry name" value="Plug_dom_sf"/>
</dbReference>
<dbReference type="EMBL" id="HG315671">
    <property type="protein sequence ID" value="CDF80758.1"/>
    <property type="molecule type" value="Genomic_DNA"/>
</dbReference>
<reference evidence="16 17" key="1">
    <citation type="journal article" date="2013" name="Appl. Environ. Microbiol.">
        <title>The genome of the alga-associated marine flavobacterium Formosa agariphila KMM 3901T reveals a broad potential for degradation of algal polysaccharides.</title>
        <authorList>
            <person name="Mann A.J."/>
            <person name="Hahnke R.L."/>
            <person name="Huang S."/>
            <person name="Werner J."/>
            <person name="Xing P."/>
            <person name="Barbeyron T."/>
            <person name="Huettel B."/>
            <person name="Stueber K."/>
            <person name="Reinhardt R."/>
            <person name="Harder J."/>
            <person name="Gloeckner F.O."/>
            <person name="Amann R.I."/>
            <person name="Teeling H."/>
        </authorList>
    </citation>
    <scope>NUCLEOTIDE SEQUENCE [LARGE SCALE GENOMIC DNA]</scope>
    <source>
        <strain evidence="17">DSM 15362 / KCTC 12365 / LMG 23005 / KMM 3901</strain>
    </source>
</reference>
<dbReference type="Proteomes" id="UP000016160">
    <property type="component" value="Chromosome"/>
</dbReference>
<dbReference type="Pfam" id="PF07715">
    <property type="entry name" value="Plug"/>
    <property type="match status" value="1"/>
</dbReference>
<dbReference type="PROSITE" id="PS52016">
    <property type="entry name" value="TONB_DEPENDENT_REC_3"/>
    <property type="match status" value="1"/>
</dbReference>
<dbReference type="Pfam" id="PF13715">
    <property type="entry name" value="CarbopepD_reg_2"/>
    <property type="match status" value="1"/>
</dbReference>
<evidence type="ECO:0000313" key="17">
    <source>
        <dbReference type="Proteomes" id="UP000016160"/>
    </source>
</evidence>
<dbReference type="SUPFAM" id="SSF56935">
    <property type="entry name" value="Porins"/>
    <property type="match status" value="1"/>
</dbReference>
<keyword evidence="10 11" id="KW-0998">Cell outer membrane</keyword>
<evidence type="ECO:0000256" key="5">
    <source>
        <dbReference type="ARBA" id="ARBA00022692"/>
    </source>
</evidence>
<evidence type="ECO:0000256" key="10">
    <source>
        <dbReference type="ARBA" id="ARBA00023237"/>
    </source>
</evidence>
<dbReference type="GO" id="GO:0006826">
    <property type="term" value="P:iron ion transport"/>
    <property type="evidence" value="ECO:0007669"/>
    <property type="project" value="UniProtKB-KW"/>
</dbReference>
<evidence type="ECO:0000256" key="13">
    <source>
        <dbReference type="SAM" id="MobiDB-lite"/>
    </source>
</evidence>
<proteinExistence type="inferred from homology"/>
<evidence type="ECO:0000313" key="16">
    <source>
        <dbReference type="EMBL" id="CDF80758.1"/>
    </source>
</evidence>
<dbReference type="InterPro" id="IPR008969">
    <property type="entry name" value="CarboxyPept-like_regulatory"/>
</dbReference>